<dbReference type="Proteomes" id="UP000887013">
    <property type="component" value="Unassembled WGS sequence"/>
</dbReference>
<name>A0A8X6KPP8_NEPPI</name>
<comment type="caution">
    <text evidence="1">The sequence shown here is derived from an EMBL/GenBank/DDBJ whole genome shotgun (WGS) entry which is preliminary data.</text>
</comment>
<keyword evidence="2" id="KW-1185">Reference proteome</keyword>
<sequence length="91" mass="9973">MYLSQSPIYEICKKDLYPPKQNTITPASSGHQRRIVGVSIMEAGYPGGIRHQIRSTNIGISRSPRPGPGISGEYLVRGKDTISVINSYSPQ</sequence>
<protein>
    <submittedName>
        <fullName evidence="1">Uncharacterized protein</fullName>
    </submittedName>
</protein>
<dbReference type="EMBL" id="BMAW01048214">
    <property type="protein sequence ID" value="GFS64764.1"/>
    <property type="molecule type" value="Genomic_DNA"/>
</dbReference>
<accession>A0A8X6KPP8</accession>
<dbReference type="AlphaFoldDB" id="A0A8X6KPP8"/>
<gene>
    <name evidence="1" type="ORF">NPIL_139511</name>
</gene>
<organism evidence="1 2">
    <name type="scientific">Nephila pilipes</name>
    <name type="common">Giant wood spider</name>
    <name type="synonym">Nephila maculata</name>
    <dbReference type="NCBI Taxonomy" id="299642"/>
    <lineage>
        <taxon>Eukaryota</taxon>
        <taxon>Metazoa</taxon>
        <taxon>Ecdysozoa</taxon>
        <taxon>Arthropoda</taxon>
        <taxon>Chelicerata</taxon>
        <taxon>Arachnida</taxon>
        <taxon>Araneae</taxon>
        <taxon>Araneomorphae</taxon>
        <taxon>Entelegynae</taxon>
        <taxon>Araneoidea</taxon>
        <taxon>Nephilidae</taxon>
        <taxon>Nephila</taxon>
    </lineage>
</organism>
<proteinExistence type="predicted"/>
<evidence type="ECO:0000313" key="1">
    <source>
        <dbReference type="EMBL" id="GFS64764.1"/>
    </source>
</evidence>
<reference evidence="1" key="1">
    <citation type="submission" date="2020-08" db="EMBL/GenBank/DDBJ databases">
        <title>Multicomponent nature underlies the extraordinary mechanical properties of spider dragline silk.</title>
        <authorList>
            <person name="Kono N."/>
            <person name="Nakamura H."/>
            <person name="Mori M."/>
            <person name="Yoshida Y."/>
            <person name="Ohtoshi R."/>
            <person name="Malay A.D."/>
            <person name="Moran D.A.P."/>
            <person name="Tomita M."/>
            <person name="Numata K."/>
            <person name="Arakawa K."/>
        </authorList>
    </citation>
    <scope>NUCLEOTIDE SEQUENCE</scope>
</reference>
<evidence type="ECO:0000313" key="2">
    <source>
        <dbReference type="Proteomes" id="UP000887013"/>
    </source>
</evidence>